<sequence length="250" mass="29737">MAKLVHNVQKKQHRERSQPQNRSRLGLLEKKKDYKLRAENYHKKQKALSYLKTKAANRNEDEYYHAMTSRKTDSDGILHADRGNEAMTNEEVLLLKTQDTNYINAMRTRELAQIRKDGADILYKANGKHTVFVESQEDKDAFDPAEFFGTDERLLDRRENRLRLTQLIESEDRLQSAPNDEDGKLLRQRQKADKLKKLRVLEKRIEREQKLKRVQDSMNLQKDLMKKGEKKKVETKEGRTVFKWKNQRKR</sequence>
<dbReference type="GO" id="GO:0000472">
    <property type="term" value="P:endonucleolytic cleavage to generate mature 5'-end of SSU-rRNA from (SSU-rRNA, 5.8S rRNA, LSU-rRNA)"/>
    <property type="evidence" value="ECO:0007669"/>
    <property type="project" value="EnsemblFungi"/>
</dbReference>
<dbReference type="OrthoDB" id="29058at2759"/>
<dbReference type="GeneID" id="34522954"/>
<reference evidence="8" key="1">
    <citation type="submission" date="2013-12" db="EMBL/GenBank/DDBJ databases">
        <authorList>
            <person name="Genoscope - CEA"/>
        </authorList>
    </citation>
    <scope>NUCLEOTIDE SEQUENCE</scope>
    <source>
        <strain evidence="8">CBS 1993</strain>
    </source>
</reference>
<comment type="similarity">
    <text evidence="3 6">Belongs to the UTP11 family.</text>
</comment>
<feature type="compositionally biased region" description="Basic and acidic residues" evidence="7">
    <location>
        <begin position="226"/>
        <end position="240"/>
    </location>
</feature>
<comment type="subunit">
    <text evidence="6">Component of the ribosomal small subunit (SSU) processome.</text>
</comment>
<evidence type="ECO:0000256" key="3">
    <source>
        <dbReference type="ARBA" id="ARBA00008105"/>
    </source>
</evidence>
<name>W6MUW0_9ASCO</name>
<feature type="region of interest" description="Disordered" evidence="7">
    <location>
        <begin position="1"/>
        <end position="24"/>
    </location>
</feature>
<dbReference type="GO" id="GO:0006412">
    <property type="term" value="P:translation"/>
    <property type="evidence" value="ECO:0007669"/>
    <property type="project" value="EnsemblFungi"/>
</dbReference>
<gene>
    <name evidence="8" type="ORF">KUCA_T00005575001</name>
</gene>
<evidence type="ECO:0000256" key="7">
    <source>
        <dbReference type="SAM" id="MobiDB-lite"/>
    </source>
</evidence>
<dbReference type="PANTHER" id="PTHR12838:SF0">
    <property type="entry name" value="U3 SMALL NUCLEOLAR RNA-ASSOCIATED PROTEIN 11-RELATED"/>
    <property type="match status" value="1"/>
</dbReference>
<accession>W6MUW0</accession>
<dbReference type="AlphaFoldDB" id="W6MUW0"/>
<reference evidence="8" key="2">
    <citation type="submission" date="2014-02" db="EMBL/GenBank/DDBJ databases">
        <title>Complete DNA sequence of /Kuraishia capsulata/ illustrates novel genomic features among budding yeasts (/Saccharomycotina/).</title>
        <authorList>
            <person name="Morales L."/>
            <person name="Noel B."/>
            <person name="Porcel B."/>
            <person name="Marcet-Houben M."/>
            <person name="Hullo M-F."/>
            <person name="Sacerdot C."/>
            <person name="Tekaia F."/>
            <person name="Leh-Louis V."/>
            <person name="Despons L."/>
            <person name="Khanna V."/>
            <person name="Aury J-M."/>
            <person name="Barbe V."/>
            <person name="Couloux A."/>
            <person name="Labadie K."/>
            <person name="Pelletier E."/>
            <person name="Souciet J-L."/>
            <person name="Boekhout T."/>
            <person name="Gabaldon T."/>
            <person name="Wincker P."/>
            <person name="Dujon B."/>
        </authorList>
    </citation>
    <scope>NUCLEOTIDE SEQUENCE</scope>
    <source>
        <strain evidence="8">CBS 1993</strain>
    </source>
</reference>
<evidence type="ECO:0000256" key="4">
    <source>
        <dbReference type="ARBA" id="ARBA00022552"/>
    </source>
</evidence>
<evidence type="ECO:0000313" key="9">
    <source>
        <dbReference type="Proteomes" id="UP000019384"/>
    </source>
</evidence>
<dbReference type="GO" id="GO:0000480">
    <property type="term" value="P:endonucleolytic cleavage in 5'-ETS of tricistronic rRNA transcript (SSU-rRNA, 5.8S rRNA, LSU-rRNA)"/>
    <property type="evidence" value="ECO:0007669"/>
    <property type="project" value="EnsemblFungi"/>
</dbReference>
<keyword evidence="5 6" id="KW-0539">Nucleus</keyword>
<dbReference type="STRING" id="1382522.W6MUW0"/>
<protein>
    <recommendedName>
        <fullName evidence="6">U3 small nucleolar RNA-associated protein 11</fullName>
        <shortName evidence="6">U3 snoRNA-associated protein 11</shortName>
    </recommendedName>
</protein>
<feature type="region of interest" description="Disordered" evidence="7">
    <location>
        <begin position="226"/>
        <end position="250"/>
    </location>
</feature>
<evidence type="ECO:0000313" key="8">
    <source>
        <dbReference type="EMBL" id="CDK29582.1"/>
    </source>
</evidence>
<keyword evidence="9" id="KW-1185">Reference proteome</keyword>
<evidence type="ECO:0000256" key="6">
    <source>
        <dbReference type="PIRNR" id="PIRNR015952"/>
    </source>
</evidence>
<comment type="subcellular location">
    <subcellularLocation>
        <location evidence="2 6">Nucleus</location>
        <location evidence="2 6">Nucleolus</location>
    </subcellularLocation>
</comment>
<dbReference type="HOGENOM" id="CLU_061887_0_2_1"/>
<dbReference type="PANTHER" id="PTHR12838">
    <property type="entry name" value="U3 SMALL NUCLEOLAR RNA-ASSOCIATED PROTEIN 11"/>
    <property type="match status" value="1"/>
</dbReference>
<dbReference type="GO" id="GO:0032040">
    <property type="term" value="C:small-subunit processome"/>
    <property type="evidence" value="ECO:0007669"/>
    <property type="project" value="UniProtKB-UniRule"/>
</dbReference>
<evidence type="ECO:0000256" key="2">
    <source>
        <dbReference type="ARBA" id="ARBA00004604"/>
    </source>
</evidence>
<dbReference type="GO" id="GO:0000447">
    <property type="term" value="P:endonucleolytic cleavage in ITS1 to separate SSU-rRNA from 5.8S rRNA and LSU-rRNA from tricistronic rRNA transcript (SSU-rRNA, 5.8S rRNA, LSU-rRNA)"/>
    <property type="evidence" value="ECO:0007669"/>
    <property type="project" value="EnsemblFungi"/>
</dbReference>
<dbReference type="Pfam" id="PF03998">
    <property type="entry name" value="Utp11"/>
    <property type="match status" value="1"/>
</dbReference>
<dbReference type="Proteomes" id="UP000019384">
    <property type="component" value="Unassembled WGS sequence"/>
</dbReference>
<organism evidence="8 9">
    <name type="scientific">Kuraishia capsulata CBS 1993</name>
    <dbReference type="NCBI Taxonomy" id="1382522"/>
    <lineage>
        <taxon>Eukaryota</taxon>
        <taxon>Fungi</taxon>
        <taxon>Dikarya</taxon>
        <taxon>Ascomycota</taxon>
        <taxon>Saccharomycotina</taxon>
        <taxon>Pichiomycetes</taxon>
        <taxon>Pichiales</taxon>
        <taxon>Pichiaceae</taxon>
        <taxon>Kuraishia</taxon>
    </lineage>
</organism>
<dbReference type="RefSeq" id="XP_022461566.1">
    <property type="nucleotide sequence ID" value="XM_022606130.1"/>
</dbReference>
<dbReference type="PIRSF" id="PIRSF015952">
    <property type="entry name" value="U3snoRNP11"/>
    <property type="match status" value="1"/>
</dbReference>
<evidence type="ECO:0000256" key="1">
    <source>
        <dbReference type="ARBA" id="ARBA00004099"/>
    </source>
</evidence>
<proteinExistence type="inferred from homology"/>
<evidence type="ECO:0000256" key="5">
    <source>
        <dbReference type="ARBA" id="ARBA00023242"/>
    </source>
</evidence>
<dbReference type="EMBL" id="HG793131">
    <property type="protein sequence ID" value="CDK29582.1"/>
    <property type="molecule type" value="Genomic_DNA"/>
</dbReference>
<comment type="function">
    <text evidence="1 6">Involved in nucleolar processing of pre-18S ribosomal RNA.</text>
</comment>
<dbReference type="InterPro" id="IPR007144">
    <property type="entry name" value="SSU_processome_Utp11"/>
</dbReference>
<keyword evidence="4 6" id="KW-0698">rRNA processing</keyword>